<evidence type="ECO:0000256" key="5">
    <source>
        <dbReference type="ARBA" id="ARBA00022692"/>
    </source>
</evidence>
<keyword evidence="10" id="KW-1185">Reference proteome</keyword>
<feature type="transmembrane region" description="Helical" evidence="8">
    <location>
        <begin position="201"/>
        <end position="223"/>
    </location>
</feature>
<evidence type="ECO:0000256" key="6">
    <source>
        <dbReference type="ARBA" id="ARBA00022989"/>
    </source>
</evidence>
<comment type="similarity">
    <text evidence="2">Belongs to the autoinducer-2 exporter (AI-2E) (TC 2.A.86) family.</text>
</comment>
<evidence type="ECO:0000256" key="7">
    <source>
        <dbReference type="ARBA" id="ARBA00023136"/>
    </source>
</evidence>
<feature type="transmembrane region" description="Helical" evidence="8">
    <location>
        <begin position="144"/>
        <end position="167"/>
    </location>
</feature>
<feature type="transmembrane region" description="Helical" evidence="8">
    <location>
        <begin position="31"/>
        <end position="49"/>
    </location>
</feature>
<comment type="subcellular location">
    <subcellularLocation>
        <location evidence="1">Cell membrane</location>
        <topology evidence="1">Multi-pass membrane protein</topology>
    </subcellularLocation>
</comment>
<dbReference type="EMBL" id="JBHTLD010000118">
    <property type="protein sequence ID" value="MFD1187138.1"/>
    <property type="molecule type" value="Genomic_DNA"/>
</dbReference>
<evidence type="ECO:0000256" key="1">
    <source>
        <dbReference type="ARBA" id="ARBA00004651"/>
    </source>
</evidence>
<dbReference type="Pfam" id="PF01594">
    <property type="entry name" value="AI-2E_transport"/>
    <property type="match status" value="1"/>
</dbReference>
<dbReference type="PANTHER" id="PTHR21716:SF53">
    <property type="entry name" value="PERMEASE PERM-RELATED"/>
    <property type="match status" value="1"/>
</dbReference>
<dbReference type="InterPro" id="IPR002549">
    <property type="entry name" value="AI-2E-like"/>
</dbReference>
<dbReference type="Proteomes" id="UP001597094">
    <property type="component" value="Unassembled WGS sequence"/>
</dbReference>
<feature type="transmembrane region" description="Helical" evidence="8">
    <location>
        <begin position="264"/>
        <end position="280"/>
    </location>
</feature>
<evidence type="ECO:0000256" key="4">
    <source>
        <dbReference type="ARBA" id="ARBA00022475"/>
    </source>
</evidence>
<keyword evidence="6 8" id="KW-1133">Transmembrane helix</keyword>
<evidence type="ECO:0000313" key="9">
    <source>
        <dbReference type="EMBL" id="MFD1187138.1"/>
    </source>
</evidence>
<comment type="caution">
    <text evidence="9">The sequence shown here is derived from an EMBL/GenBank/DDBJ whole genome shotgun (WGS) entry which is preliminary data.</text>
</comment>
<gene>
    <name evidence="9" type="ORF">ACFQ2O_13060</name>
</gene>
<name>A0ABW3SQG2_9BACT</name>
<feature type="transmembrane region" description="Helical" evidence="8">
    <location>
        <begin position="61"/>
        <end position="82"/>
    </location>
</feature>
<keyword evidence="7 8" id="KW-0472">Membrane</keyword>
<sequence>MEIKLPKYFKWVVVLLGVILLIYILQMFKSILVPLAFSFLFALLLLPLNRDMEKWKIPRPLAIVSSIVLVVVILSLVVWFLSSQLMDLTTELDTITGNFETLISRVQDFLQEKFGIVPSNRTELITNSINGLQDVATNFLGSTISMTTGLLAALTIVPIYVFCLLYYRDHLERFLFKLVAKDKRSSLVHTLSNIQQVVQSYISGLMIVIVIVALLNSAGLLLLGVKYAIFFGVFASILTIIPYIGILIGSLLPALITLATTGHLIDAVLVIGVFMVVQFLEGNFITPYIVGSKVSINPFAAILALLVGGEIWGAAGMIMALPVIAMLKVIFDSYGPLEPIGFLLSDVDDVKPKKPKHKKKLQSFITEVWDGMFRSKNNKD</sequence>
<evidence type="ECO:0000256" key="3">
    <source>
        <dbReference type="ARBA" id="ARBA00022448"/>
    </source>
</evidence>
<evidence type="ECO:0000313" key="10">
    <source>
        <dbReference type="Proteomes" id="UP001597094"/>
    </source>
</evidence>
<feature type="transmembrane region" description="Helical" evidence="8">
    <location>
        <begin position="7"/>
        <end position="25"/>
    </location>
</feature>
<evidence type="ECO:0000256" key="8">
    <source>
        <dbReference type="SAM" id="Phobius"/>
    </source>
</evidence>
<feature type="transmembrane region" description="Helical" evidence="8">
    <location>
        <begin position="229"/>
        <end position="252"/>
    </location>
</feature>
<proteinExistence type="inferred from homology"/>
<keyword evidence="4" id="KW-1003">Cell membrane</keyword>
<feature type="transmembrane region" description="Helical" evidence="8">
    <location>
        <begin position="300"/>
        <end position="327"/>
    </location>
</feature>
<organism evidence="9 10">
    <name type="scientific">Pontibacter rugosus</name>
    <dbReference type="NCBI Taxonomy" id="1745966"/>
    <lineage>
        <taxon>Bacteria</taxon>
        <taxon>Pseudomonadati</taxon>
        <taxon>Bacteroidota</taxon>
        <taxon>Cytophagia</taxon>
        <taxon>Cytophagales</taxon>
        <taxon>Hymenobacteraceae</taxon>
        <taxon>Pontibacter</taxon>
    </lineage>
</organism>
<accession>A0ABW3SQG2</accession>
<keyword evidence="3" id="KW-0813">Transport</keyword>
<dbReference type="PANTHER" id="PTHR21716">
    <property type="entry name" value="TRANSMEMBRANE PROTEIN"/>
    <property type="match status" value="1"/>
</dbReference>
<protein>
    <submittedName>
        <fullName evidence="9">AI-2E family transporter</fullName>
    </submittedName>
</protein>
<dbReference type="RefSeq" id="WP_377528291.1">
    <property type="nucleotide sequence ID" value="NZ_JBHTLD010000118.1"/>
</dbReference>
<keyword evidence="5 8" id="KW-0812">Transmembrane</keyword>
<evidence type="ECO:0000256" key="2">
    <source>
        <dbReference type="ARBA" id="ARBA00009773"/>
    </source>
</evidence>
<reference evidence="10" key="1">
    <citation type="journal article" date="2019" name="Int. J. Syst. Evol. Microbiol.">
        <title>The Global Catalogue of Microorganisms (GCM) 10K type strain sequencing project: providing services to taxonomists for standard genome sequencing and annotation.</title>
        <authorList>
            <consortium name="The Broad Institute Genomics Platform"/>
            <consortium name="The Broad Institute Genome Sequencing Center for Infectious Disease"/>
            <person name="Wu L."/>
            <person name="Ma J."/>
        </authorList>
    </citation>
    <scope>NUCLEOTIDE SEQUENCE [LARGE SCALE GENOMIC DNA]</scope>
    <source>
        <strain evidence="10">JCM 31319</strain>
    </source>
</reference>